<dbReference type="EMBL" id="JACHFZ010000001">
    <property type="protein sequence ID" value="MBB5290838.1"/>
    <property type="molecule type" value="Genomic_DNA"/>
</dbReference>
<reference evidence="16 17" key="1">
    <citation type="submission" date="2020-08" db="EMBL/GenBank/DDBJ databases">
        <title>Genomic Encyclopedia of Type Strains, Phase IV (KMG-IV): sequencing the most valuable type-strain genomes for metagenomic binning, comparative biology and taxonomic classification.</title>
        <authorList>
            <person name="Goeker M."/>
        </authorList>
    </citation>
    <scope>NUCLEOTIDE SEQUENCE [LARGE SCALE GENOMIC DNA]</scope>
    <source>
        <strain evidence="16 17">DSM 25335</strain>
    </source>
</reference>
<dbReference type="PROSITE" id="PS51195">
    <property type="entry name" value="Q_MOTIF"/>
    <property type="match status" value="1"/>
</dbReference>
<dbReference type="GO" id="GO:0003724">
    <property type="term" value="F:RNA helicase activity"/>
    <property type="evidence" value="ECO:0007669"/>
    <property type="project" value="UniProtKB-EC"/>
</dbReference>
<feature type="region of interest" description="Disordered" evidence="12">
    <location>
        <begin position="374"/>
        <end position="529"/>
    </location>
</feature>
<dbReference type="Pfam" id="PF00270">
    <property type="entry name" value="DEAD"/>
    <property type="match status" value="1"/>
</dbReference>
<keyword evidence="5 11" id="KW-0347">Helicase</keyword>
<feature type="short sequence motif" description="Q motif" evidence="10">
    <location>
        <begin position="2"/>
        <end position="30"/>
    </location>
</feature>
<protein>
    <recommendedName>
        <fullName evidence="9">DEAD-box ATP-dependent RNA helicase RhpA</fullName>
        <ecNumber evidence="1">3.6.4.13</ecNumber>
    </recommendedName>
</protein>
<dbReference type="RefSeq" id="WP_183251741.1">
    <property type="nucleotide sequence ID" value="NZ_BAAAFF010000004.1"/>
</dbReference>
<evidence type="ECO:0000256" key="2">
    <source>
        <dbReference type="ARBA" id="ARBA00022490"/>
    </source>
</evidence>
<dbReference type="PROSITE" id="PS51194">
    <property type="entry name" value="HELICASE_CTER"/>
    <property type="match status" value="1"/>
</dbReference>
<evidence type="ECO:0000256" key="5">
    <source>
        <dbReference type="ARBA" id="ARBA00022806"/>
    </source>
</evidence>
<feature type="domain" description="Helicase ATP-binding" evidence="13">
    <location>
        <begin position="33"/>
        <end position="206"/>
    </location>
</feature>
<organism evidence="16 17">
    <name type="scientific">Brevundimonas basaltis</name>
    <dbReference type="NCBI Taxonomy" id="472166"/>
    <lineage>
        <taxon>Bacteria</taxon>
        <taxon>Pseudomonadati</taxon>
        <taxon>Pseudomonadota</taxon>
        <taxon>Alphaproteobacteria</taxon>
        <taxon>Caulobacterales</taxon>
        <taxon>Caulobacteraceae</taxon>
        <taxon>Brevundimonas</taxon>
    </lineage>
</organism>
<evidence type="ECO:0000313" key="17">
    <source>
        <dbReference type="Proteomes" id="UP000566663"/>
    </source>
</evidence>
<evidence type="ECO:0000256" key="9">
    <source>
        <dbReference type="ARBA" id="ARBA00074363"/>
    </source>
</evidence>
<dbReference type="PANTHER" id="PTHR47959">
    <property type="entry name" value="ATP-DEPENDENT RNA HELICASE RHLE-RELATED"/>
    <property type="match status" value="1"/>
</dbReference>
<feature type="domain" description="Helicase C-terminal" evidence="14">
    <location>
        <begin position="217"/>
        <end position="380"/>
    </location>
</feature>
<proteinExistence type="inferred from homology"/>
<feature type="compositionally biased region" description="Basic residues" evidence="12">
    <location>
        <begin position="444"/>
        <end position="453"/>
    </location>
</feature>
<dbReference type="InterPro" id="IPR014001">
    <property type="entry name" value="Helicase_ATP-bd"/>
</dbReference>
<dbReference type="InterPro" id="IPR011545">
    <property type="entry name" value="DEAD/DEAH_box_helicase_dom"/>
</dbReference>
<evidence type="ECO:0000259" key="13">
    <source>
        <dbReference type="PROSITE" id="PS51192"/>
    </source>
</evidence>
<dbReference type="InterPro" id="IPR001650">
    <property type="entry name" value="Helicase_C-like"/>
</dbReference>
<sequence>MTEFSQLGLSPTTLQAVADTGYTTATPIQAQAIPVALAGRDVLGIAQTGTGKTAAFTLPLIDRLSKGRARARMPRALVLAPTRELADQVASSFEKYAKGTKLSWVLLIGGVSMGDQVAALNKGVDVLIATPGRLLDLFERGKMLLTGVELMVVDEADRMLDMGFIPDIERIFKLTPPKRQTLFFSATMPPEITRLTTQFLKDPTRIEASRPAMTAETITQYLVRIPSSDPKMKRAALRALIGRDDVSNGIVFCNRKSEVDVVAKSLKRHGFDAAPIHGDLDQSLRMKTLAAFRSGELKLLVASDVAARGLDIPDVSHVFNYDVSHHADDYVHRIGRTGRAGKTGQTFMIVTPGDDRSLDKVLKLIKMAPEELTLDSADLGGGGGRRPDKSERAEPAPRERGERPARSRRAPAARTEDVEAVAQTPAATVTEESPEAEVPATPVRRSRSRRGGRSARTEAPAEAVAAPVEAPAAVAADPVAQERPAQEAHLRQSDRRGARPAAEPQRSNGRPFGESEVPAFLRRAVSVKG</sequence>
<keyword evidence="6 11" id="KW-0067">ATP-binding</keyword>
<dbReference type="FunFam" id="3.40.50.300:FF:000108">
    <property type="entry name" value="ATP-dependent RNA helicase RhlE"/>
    <property type="match status" value="1"/>
</dbReference>
<feature type="compositionally biased region" description="Basic and acidic residues" evidence="12">
    <location>
        <begin position="484"/>
        <end position="497"/>
    </location>
</feature>
<comment type="caution">
    <text evidence="16">The sequence shown here is derived from an EMBL/GenBank/DDBJ whole genome shotgun (WGS) entry which is preliminary data.</text>
</comment>
<gene>
    <name evidence="16" type="ORF">HNQ67_000334</name>
</gene>
<dbReference type="GO" id="GO:0016787">
    <property type="term" value="F:hydrolase activity"/>
    <property type="evidence" value="ECO:0007669"/>
    <property type="project" value="UniProtKB-KW"/>
</dbReference>
<dbReference type="CDD" id="cd18787">
    <property type="entry name" value="SF2_C_DEAD"/>
    <property type="match status" value="1"/>
</dbReference>
<dbReference type="PROSITE" id="PS51192">
    <property type="entry name" value="HELICASE_ATP_BIND_1"/>
    <property type="match status" value="1"/>
</dbReference>
<dbReference type="GO" id="GO:0005524">
    <property type="term" value="F:ATP binding"/>
    <property type="evidence" value="ECO:0007669"/>
    <property type="project" value="UniProtKB-KW"/>
</dbReference>
<evidence type="ECO:0000256" key="3">
    <source>
        <dbReference type="ARBA" id="ARBA00022741"/>
    </source>
</evidence>
<dbReference type="GO" id="GO:0042255">
    <property type="term" value="P:ribosome assembly"/>
    <property type="evidence" value="ECO:0007669"/>
    <property type="project" value="UniProtKB-ARBA"/>
</dbReference>
<dbReference type="InterPro" id="IPR000629">
    <property type="entry name" value="RNA-helicase_DEAD-box_CS"/>
</dbReference>
<dbReference type="InterPro" id="IPR044742">
    <property type="entry name" value="DEAD/DEAH_RhlB"/>
</dbReference>
<evidence type="ECO:0000256" key="12">
    <source>
        <dbReference type="SAM" id="MobiDB-lite"/>
    </source>
</evidence>
<dbReference type="GO" id="GO:0003676">
    <property type="term" value="F:nucleic acid binding"/>
    <property type="evidence" value="ECO:0007669"/>
    <property type="project" value="InterPro"/>
</dbReference>
<dbReference type="GO" id="GO:0009266">
    <property type="term" value="P:response to temperature stimulus"/>
    <property type="evidence" value="ECO:0007669"/>
    <property type="project" value="UniProtKB-ARBA"/>
</dbReference>
<evidence type="ECO:0000256" key="1">
    <source>
        <dbReference type="ARBA" id="ARBA00012552"/>
    </source>
</evidence>
<dbReference type="GO" id="GO:0005829">
    <property type="term" value="C:cytosol"/>
    <property type="evidence" value="ECO:0007669"/>
    <property type="project" value="TreeGrafter"/>
</dbReference>
<keyword evidence="3 11" id="KW-0547">Nucleotide-binding</keyword>
<keyword evidence="2" id="KW-0963">Cytoplasm</keyword>
<dbReference type="Pfam" id="PF00271">
    <property type="entry name" value="Helicase_C"/>
    <property type="match status" value="1"/>
</dbReference>
<evidence type="ECO:0000256" key="11">
    <source>
        <dbReference type="RuleBase" id="RU000492"/>
    </source>
</evidence>
<accession>A0A7W8HVS5</accession>
<dbReference type="CDD" id="cd00268">
    <property type="entry name" value="DEADc"/>
    <property type="match status" value="1"/>
</dbReference>
<dbReference type="InterPro" id="IPR027417">
    <property type="entry name" value="P-loop_NTPase"/>
</dbReference>
<evidence type="ECO:0000259" key="15">
    <source>
        <dbReference type="PROSITE" id="PS51195"/>
    </source>
</evidence>
<feature type="domain" description="DEAD-box RNA helicase Q" evidence="15">
    <location>
        <begin position="2"/>
        <end position="30"/>
    </location>
</feature>
<evidence type="ECO:0000256" key="7">
    <source>
        <dbReference type="ARBA" id="ARBA00038437"/>
    </source>
</evidence>
<evidence type="ECO:0000259" key="14">
    <source>
        <dbReference type="PROSITE" id="PS51194"/>
    </source>
</evidence>
<keyword evidence="17" id="KW-1185">Reference proteome</keyword>
<dbReference type="InterPro" id="IPR014014">
    <property type="entry name" value="RNA_helicase_DEAD_Q_motif"/>
</dbReference>
<dbReference type="SUPFAM" id="SSF52540">
    <property type="entry name" value="P-loop containing nucleoside triphosphate hydrolases"/>
    <property type="match status" value="1"/>
</dbReference>
<dbReference type="AlphaFoldDB" id="A0A7W8HVS5"/>
<dbReference type="PROSITE" id="PS00039">
    <property type="entry name" value="DEAD_ATP_HELICASE"/>
    <property type="match status" value="1"/>
</dbReference>
<dbReference type="Proteomes" id="UP000566663">
    <property type="component" value="Unassembled WGS sequence"/>
</dbReference>
<feature type="compositionally biased region" description="Basic and acidic residues" evidence="12">
    <location>
        <begin position="385"/>
        <end position="405"/>
    </location>
</feature>
<dbReference type="SMART" id="SM00487">
    <property type="entry name" value="DEXDc"/>
    <property type="match status" value="1"/>
</dbReference>
<name>A0A7W8HVS5_9CAUL</name>
<dbReference type="Gene3D" id="3.40.50.300">
    <property type="entry name" value="P-loop containing nucleotide triphosphate hydrolases"/>
    <property type="match status" value="2"/>
</dbReference>
<evidence type="ECO:0000256" key="6">
    <source>
        <dbReference type="ARBA" id="ARBA00022840"/>
    </source>
</evidence>
<dbReference type="InterPro" id="IPR050079">
    <property type="entry name" value="DEAD_box_RNA_helicase"/>
</dbReference>
<feature type="compositionally biased region" description="Low complexity" evidence="12">
    <location>
        <begin position="457"/>
        <end position="482"/>
    </location>
</feature>
<comment type="similarity">
    <text evidence="7 11">Belongs to the DEAD box helicase family.</text>
</comment>
<dbReference type="SMART" id="SM00490">
    <property type="entry name" value="HELICc"/>
    <property type="match status" value="1"/>
</dbReference>
<keyword evidence="4 11" id="KW-0378">Hydrolase</keyword>
<evidence type="ECO:0000256" key="8">
    <source>
        <dbReference type="ARBA" id="ARBA00047984"/>
    </source>
</evidence>
<dbReference type="PANTHER" id="PTHR47959:SF13">
    <property type="entry name" value="ATP-DEPENDENT RNA HELICASE RHLE"/>
    <property type="match status" value="1"/>
</dbReference>
<evidence type="ECO:0000256" key="10">
    <source>
        <dbReference type="PROSITE-ProRule" id="PRU00552"/>
    </source>
</evidence>
<comment type="catalytic activity">
    <reaction evidence="8">
        <text>ATP + H2O = ADP + phosphate + H(+)</text>
        <dbReference type="Rhea" id="RHEA:13065"/>
        <dbReference type="ChEBI" id="CHEBI:15377"/>
        <dbReference type="ChEBI" id="CHEBI:15378"/>
        <dbReference type="ChEBI" id="CHEBI:30616"/>
        <dbReference type="ChEBI" id="CHEBI:43474"/>
        <dbReference type="ChEBI" id="CHEBI:456216"/>
        <dbReference type="EC" id="3.6.4.13"/>
    </reaction>
</comment>
<evidence type="ECO:0000256" key="4">
    <source>
        <dbReference type="ARBA" id="ARBA00022801"/>
    </source>
</evidence>
<dbReference type="EC" id="3.6.4.13" evidence="1"/>
<evidence type="ECO:0000313" key="16">
    <source>
        <dbReference type="EMBL" id="MBB5290838.1"/>
    </source>
</evidence>